<sequence>MKKSIIHKIEKAIETGKSIDIHFGNGGRIKWERKLPFLLVYRSSNIKNSLVANLIKSEVSFLVTNSQTNFESEIVAHLTQFSKSMALTYRSVIIMEIWENPNNSTHFKILAGKGKTEEAVKSLKNSLQGYTSNLALTVKIENTKERHPAHLAPLMTLSQCRAAGVSLIGLEIPDVFRDKETDQLFPMLIKEFQMFFSSMIRKAIFEFLRVQTSFDLPHYMALGTTTIDDQALTIEKQLLEIEDQYQFLLLISPINALEANRLYLNSERKTAPKFIYRILPIDPDQLKEELFKVPIRSIDDPIIKELLLEKREELEKQITMLKERGSRHFMHSSIRLYDAVDASLYYQAIQLLESFDKEADNEEDWVDAESFRKAALEEIKRYQNLSPSFCPEVLIKDDIIGLLVSKGNLYIGKSLKIPKKQLEALIHHEIGTHSLTYFNGTQQPLKQLSSGLAAYDELQEGLAVFAEYLCGGLTVNRLKVLAGRVIAAHCLTEGMNFQATFNTLINKHDFDAVTAFDITARIHQAGGFTKDIIYLRGLIKLLNYIAKGNDIELLFIGKIAFEHTSLIKDLKIREIIKPPTLLPRYLKIPSCIQRLHKAKAGIELTELVQ</sequence>
<comment type="caution">
    <text evidence="5">The sequence shown here is derived from an EMBL/GenBank/DDBJ whole genome shotgun (WGS) entry which is preliminary data.</text>
</comment>
<dbReference type="SMART" id="SM01154">
    <property type="entry name" value="DUF1704"/>
    <property type="match status" value="1"/>
</dbReference>
<dbReference type="EMBL" id="JAKZGP010000041">
    <property type="protein sequence ID" value="MCH7410585.1"/>
    <property type="molecule type" value="Genomic_DNA"/>
</dbReference>
<keyword evidence="3" id="KW-0378">Hydrolase</keyword>
<reference evidence="5" key="1">
    <citation type="submission" date="2022-03" db="EMBL/GenBank/DDBJ databases">
        <title>De novo assembled genomes of Belliella spp. (Cyclobacteriaceae) strains.</title>
        <authorList>
            <person name="Szabo A."/>
            <person name="Korponai K."/>
            <person name="Felfoldi T."/>
        </authorList>
    </citation>
    <scope>NUCLEOTIDE SEQUENCE</scope>
    <source>
        <strain evidence="5">DSM 111904</strain>
    </source>
</reference>
<accession>A0ABS9V2E4</accession>
<dbReference type="RefSeq" id="WP_241348945.1">
    <property type="nucleotide sequence ID" value="NZ_JAKZGP010000041.1"/>
</dbReference>
<organism evidence="5 6">
    <name type="scientific">Belliella filtrata</name>
    <dbReference type="NCBI Taxonomy" id="2923435"/>
    <lineage>
        <taxon>Bacteria</taxon>
        <taxon>Pseudomonadati</taxon>
        <taxon>Bacteroidota</taxon>
        <taxon>Cytophagia</taxon>
        <taxon>Cytophagales</taxon>
        <taxon>Cyclobacteriaceae</taxon>
        <taxon>Belliella</taxon>
    </lineage>
</organism>
<evidence type="ECO:0000256" key="1">
    <source>
        <dbReference type="ARBA" id="ARBA00001947"/>
    </source>
</evidence>
<dbReference type="InterPro" id="IPR012548">
    <property type="entry name" value="MATCAP"/>
</dbReference>
<keyword evidence="2" id="KW-0645">Protease</keyword>
<dbReference type="PANTHER" id="PTHR31817">
    <property type="match status" value="1"/>
</dbReference>
<keyword evidence="4" id="KW-0482">Metalloprotease</keyword>
<dbReference type="Pfam" id="PF08014">
    <property type="entry name" value="MATCAP"/>
    <property type="match status" value="1"/>
</dbReference>
<gene>
    <name evidence="5" type="ORF">MM239_14350</name>
</gene>
<keyword evidence="6" id="KW-1185">Reference proteome</keyword>
<proteinExistence type="predicted"/>
<dbReference type="PANTHER" id="PTHR31817:SF0">
    <property type="entry name" value="CHROMOSOME UNDETERMINED SCAFFOLD_67, WHOLE GENOME SHOTGUN SEQUENCE"/>
    <property type="match status" value="1"/>
</dbReference>
<name>A0ABS9V2E4_9BACT</name>
<evidence type="ECO:0000256" key="2">
    <source>
        <dbReference type="ARBA" id="ARBA00022670"/>
    </source>
</evidence>
<evidence type="ECO:0000313" key="5">
    <source>
        <dbReference type="EMBL" id="MCH7410585.1"/>
    </source>
</evidence>
<evidence type="ECO:0000313" key="6">
    <source>
        <dbReference type="Proteomes" id="UP001165489"/>
    </source>
</evidence>
<comment type="cofactor">
    <cofactor evidence="1">
        <name>Zn(2+)</name>
        <dbReference type="ChEBI" id="CHEBI:29105"/>
    </cofactor>
</comment>
<evidence type="ECO:0000256" key="3">
    <source>
        <dbReference type="ARBA" id="ARBA00022801"/>
    </source>
</evidence>
<protein>
    <submittedName>
        <fullName evidence="5">DUF1704 domain-containing protein</fullName>
    </submittedName>
</protein>
<dbReference type="Proteomes" id="UP001165489">
    <property type="component" value="Unassembled WGS sequence"/>
</dbReference>
<evidence type="ECO:0000256" key="4">
    <source>
        <dbReference type="ARBA" id="ARBA00023049"/>
    </source>
</evidence>